<comment type="caution">
    <text evidence="3">The sequence shown here is derived from an EMBL/GenBank/DDBJ whole genome shotgun (WGS) entry which is preliminary data.</text>
</comment>
<dbReference type="SUPFAM" id="SSF56988">
    <property type="entry name" value="Anthrax protective antigen"/>
    <property type="match status" value="1"/>
</dbReference>
<dbReference type="SMART" id="SM00758">
    <property type="entry name" value="PA14"/>
    <property type="match status" value="1"/>
</dbReference>
<dbReference type="Gene3D" id="2.60.120.560">
    <property type="entry name" value="Exo-inulinase, domain 1"/>
    <property type="match status" value="1"/>
</dbReference>
<proteinExistence type="predicted"/>
<dbReference type="Pfam" id="PF06439">
    <property type="entry name" value="3keto-disac_hyd"/>
    <property type="match status" value="1"/>
</dbReference>
<dbReference type="OrthoDB" id="938897at2"/>
<dbReference type="PROSITE" id="PS51820">
    <property type="entry name" value="PA14"/>
    <property type="match status" value="1"/>
</dbReference>
<dbReference type="Pfam" id="PF07691">
    <property type="entry name" value="PA14"/>
    <property type="match status" value="1"/>
</dbReference>
<dbReference type="InterPro" id="IPR010496">
    <property type="entry name" value="AL/BT2_dom"/>
</dbReference>
<dbReference type="InterPro" id="IPR011658">
    <property type="entry name" value="PA14_dom"/>
</dbReference>
<sequence length="623" mass="67690">MKSTSMNTTFARLVMGVGWVFSIGLVMAQPKADQPAALPLNDLSAFQKPGNNWRIVGDVTADLNQKDVLKSTPGTGILANLPAKDGNIDLVSNFQHGDVDLDLDFLIAKGSNSGIYLQGRYEIQLLDSWGTKNPKAGDNGGIYERWDDAKPDGQKGYEGHPPRQNASRAPGLWQHLKVSFQAPRFDASGKKIENARMLLVELNGVAIHENVELSGPTRGALGKDEVDSGPLRIQGDHGPVAIRNIIVKNYDKPRPELMNLKYAVYKGRFDKEPDFSKLPPEAQGSSVMLTANVTRIPNDFLIRYTGTLRVKEAGEYAFNLGAAGGGGMMKINNKAVITPGDRRQRGSVTLPAGDVPFELLYAKMEDWAKPSIGLAVTGPGIREYVISDASGATNGDPTDPILVDASSNTILRSFMDMPGYKNAQGRTLRVVHAVSVGSPEQVHYTYDMDNGTLVQVWRGQFLDSTPMWHERGDGSSRPMGMVQRLGAPVLGLAKLSSPTAAWATDTTGSGFRTRGYVLDESDRPTFRYQSYGATVTDAIRVLDNSQGVRREVTIQNPSADLYARLAEGSTIAPLENGMYLIDGKAYYVRIDDAGGATPAVRKVGDRQELIVPVKGKLTYSILF</sequence>
<evidence type="ECO:0000259" key="2">
    <source>
        <dbReference type="PROSITE" id="PS51820"/>
    </source>
</evidence>
<evidence type="ECO:0000256" key="1">
    <source>
        <dbReference type="SAM" id="MobiDB-lite"/>
    </source>
</evidence>
<feature type="region of interest" description="Disordered" evidence="1">
    <location>
        <begin position="149"/>
        <end position="168"/>
    </location>
</feature>
<dbReference type="Proteomes" id="UP000253383">
    <property type="component" value="Unassembled WGS sequence"/>
</dbReference>
<feature type="compositionally biased region" description="Basic and acidic residues" evidence="1">
    <location>
        <begin position="149"/>
        <end position="161"/>
    </location>
</feature>
<accession>A0A368JFK8</accession>
<feature type="domain" description="PA14" evidence="2">
    <location>
        <begin position="255"/>
        <end position="390"/>
    </location>
</feature>
<name>A0A368JFK8_9BACT</name>
<reference evidence="3 4" key="1">
    <citation type="submission" date="2018-07" db="EMBL/GenBank/DDBJ databases">
        <title>Genome analysis of Larkinella rosea.</title>
        <authorList>
            <person name="Zhou Z."/>
            <person name="Wang G."/>
        </authorList>
    </citation>
    <scope>NUCLEOTIDE SEQUENCE [LARGE SCALE GENOMIC DNA]</scope>
    <source>
        <strain evidence="4">zzj9</strain>
    </source>
</reference>
<dbReference type="EMBL" id="QOWE01000027">
    <property type="protein sequence ID" value="RCR66449.1"/>
    <property type="molecule type" value="Genomic_DNA"/>
</dbReference>
<keyword evidence="4" id="KW-1185">Reference proteome</keyword>
<dbReference type="InterPro" id="IPR037524">
    <property type="entry name" value="PA14/GLEYA"/>
</dbReference>
<evidence type="ECO:0000313" key="3">
    <source>
        <dbReference type="EMBL" id="RCR66449.1"/>
    </source>
</evidence>
<protein>
    <submittedName>
        <fullName evidence="3">DUF1080 domain-containing protein</fullName>
    </submittedName>
</protein>
<evidence type="ECO:0000313" key="4">
    <source>
        <dbReference type="Proteomes" id="UP000253383"/>
    </source>
</evidence>
<dbReference type="AlphaFoldDB" id="A0A368JFK8"/>
<dbReference type="GO" id="GO:0016787">
    <property type="term" value="F:hydrolase activity"/>
    <property type="evidence" value="ECO:0007669"/>
    <property type="project" value="InterPro"/>
</dbReference>
<gene>
    <name evidence="3" type="ORF">DUE52_26600</name>
</gene>
<organism evidence="3 4">
    <name type="scientific">Larkinella punicea</name>
    <dbReference type="NCBI Taxonomy" id="2315727"/>
    <lineage>
        <taxon>Bacteria</taxon>
        <taxon>Pseudomonadati</taxon>
        <taxon>Bacteroidota</taxon>
        <taxon>Cytophagia</taxon>
        <taxon>Cytophagales</taxon>
        <taxon>Spirosomataceae</taxon>
        <taxon>Larkinella</taxon>
    </lineage>
</organism>